<dbReference type="SMART" id="SM00534">
    <property type="entry name" value="MUTSac"/>
    <property type="match status" value="1"/>
</dbReference>
<proteinExistence type="inferred from homology"/>
<feature type="compositionally biased region" description="Basic residues" evidence="8">
    <location>
        <begin position="75"/>
        <end position="85"/>
    </location>
</feature>
<dbReference type="InterPro" id="IPR045076">
    <property type="entry name" value="MutS"/>
</dbReference>
<keyword evidence="5 6" id="KW-0238">DNA-binding</keyword>
<feature type="region of interest" description="Disordered" evidence="8">
    <location>
        <begin position="17"/>
        <end position="247"/>
    </location>
</feature>
<dbReference type="InterPro" id="IPR007695">
    <property type="entry name" value="DNA_mismatch_repair_MutS-lik_N"/>
</dbReference>
<dbReference type="FunFam" id="1.10.1420.10:FF:000005">
    <property type="entry name" value="DNA mismatch repair protein"/>
    <property type="match status" value="1"/>
</dbReference>
<comment type="function">
    <text evidence="6">Component of the post-replicative DNA mismatch repair system (MMR).</text>
</comment>
<name>A0ABD2WXQ0_9HYME</name>
<organism evidence="10 11">
    <name type="scientific">Trichogramma kaykai</name>
    <dbReference type="NCBI Taxonomy" id="54128"/>
    <lineage>
        <taxon>Eukaryota</taxon>
        <taxon>Metazoa</taxon>
        <taxon>Ecdysozoa</taxon>
        <taxon>Arthropoda</taxon>
        <taxon>Hexapoda</taxon>
        <taxon>Insecta</taxon>
        <taxon>Pterygota</taxon>
        <taxon>Neoptera</taxon>
        <taxon>Endopterygota</taxon>
        <taxon>Hymenoptera</taxon>
        <taxon>Apocrita</taxon>
        <taxon>Proctotrupomorpha</taxon>
        <taxon>Chalcidoidea</taxon>
        <taxon>Trichogrammatidae</taxon>
        <taxon>Trichogramma</taxon>
    </lineage>
</organism>
<dbReference type="InterPro" id="IPR000432">
    <property type="entry name" value="DNA_mismatch_repair_MutS_C"/>
</dbReference>
<evidence type="ECO:0000313" key="10">
    <source>
        <dbReference type="EMBL" id="KAL3397654.1"/>
    </source>
</evidence>
<evidence type="ECO:0000259" key="9">
    <source>
        <dbReference type="PROSITE" id="PS00486"/>
    </source>
</evidence>
<evidence type="ECO:0000256" key="8">
    <source>
        <dbReference type="SAM" id="MobiDB-lite"/>
    </source>
</evidence>
<evidence type="ECO:0000256" key="1">
    <source>
        <dbReference type="ARBA" id="ARBA00006271"/>
    </source>
</evidence>
<dbReference type="GO" id="GO:0005524">
    <property type="term" value="F:ATP binding"/>
    <property type="evidence" value="ECO:0007669"/>
    <property type="project" value="UniProtKB-UniRule"/>
</dbReference>
<evidence type="ECO:0000256" key="2">
    <source>
        <dbReference type="ARBA" id="ARBA00022741"/>
    </source>
</evidence>
<evidence type="ECO:0000256" key="7">
    <source>
        <dbReference type="SAM" id="Coils"/>
    </source>
</evidence>
<dbReference type="GO" id="GO:0030983">
    <property type="term" value="F:mismatched DNA binding"/>
    <property type="evidence" value="ECO:0007669"/>
    <property type="project" value="UniProtKB-UniRule"/>
</dbReference>
<dbReference type="Gene3D" id="3.40.1170.10">
    <property type="entry name" value="DNA repair protein MutS, domain I"/>
    <property type="match status" value="1"/>
</dbReference>
<feature type="coiled-coil region" evidence="7">
    <location>
        <begin position="879"/>
        <end position="906"/>
    </location>
</feature>
<feature type="domain" description="DNA mismatch repair proteins mutS family" evidence="9">
    <location>
        <begin position="1079"/>
        <end position="1095"/>
    </location>
</feature>
<dbReference type="SUPFAM" id="SSF52540">
    <property type="entry name" value="P-loop containing nucleoside triphosphate hydrolases"/>
    <property type="match status" value="1"/>
</dbReference>
<evidence type="ECO:0000256" key="6">
    <source>
        <dbReference type="PIRNR" id="PIRNR037677"/>
    </source>
</evidence>
<protein>
    <recommendedName>
        <fullName evidence="6">DNA mismatch repair protein</fullName>
    </recommendedName>
</protein>
<dbReference type="InterPro" id="IPR036187">
    <property type="entry name" value="DNA_mismatch_repair_MutS_sf"/>
</dbReference>
<dbReference type="InterPro" id="IPR007696">
    <property type="entry name" value="DNA_mismatch_repair_MutS_core"/>
</dbReference>
<keyword evidence="4 6" id="KW-0067">ATP-binding</keyword>
<dbReference type="AlphaFoldDB" id="A0ABD2WXQ0"/>
<dbReference type="InterPro" id="IPR007860">
    <property type="entry name" value="DNA_mmatch_repair_MutS_con_dom"/>
</dbReference>
<dbReference type="EMBL" id="JBJJXI010000062">
    <property type="protein sequence ID" value="KAL3397654.1"/>
    <property type="molecule type" value="Genomic_DNA"/>
</dbReference>
<feature type="compositionally biased region" description="Basic and acidic residues" evidence="8">
    <location>
        <begin position="57"/>
        <end position="74"/>
    </location>
</feature>
<comment type="caution">
    <text evidence="10">The sequence shown here is derived from an EMBL/GenBank/DDBJ whole genome shotgun (WGS) entry which is preliminary data.</text>
</comment>
<dbReference type="SUPFAM" id="SSF55271">
    <property type="entry name" value="DNA repair protein MutS, domain I"/>
    <property type="match status" value="1"/>
</dbReference>
<dbReference type="Pfam" id="PF00488">
    <property type="entry name" value="MutS_V"/>
    <property type="match status" value="1"/>
</dbReference>
<feature type="compositionally biased region" description="Polar residues" evidence="8">
    <location>
        <begin position="23"/>
        <end position="32"/>
    </location>
</feature>
<keyword evidence="11" id="KW-1185">Reference proteome</keyword>
<dbReference type="InterPro" id="IPR027417">
    <property type="entry name" value="P-loop_NTPase"/>
</dbReference>
<dbReference type="SUPFAM" id="SSF48334">
    <property type="entry name" value="DNA repair protein MutS, domain III"/>
    <property type="match status" value="1"/>
</dbReference>
<evidence type="ECO:0000256" key="4">
    <source>
        <dbReference type="ARBA" id="ARBA00022840"/>
    </source>
</evidence>
<accession>A0ABD2WXQ0</accession>
<dbReference type="FunFam" id="3.40.1170.10:FF:000002">
    <property type="entry name" value="DNA mismatch repair protein"/>
    <property type="match status" value="1"/>
</dbReference>
<keyword evidence="6" id="KW-0234">DNA repair</keyword>
<dbReference type="Pfam" id="PF01624">
    <property type="entry name" value="MutS_I"/>
    <property type="match status" value="1"/>
</dbReference>
<dbReference type="SUPFAM" id="SSF53150">
    <property type="entry name" value="DNA repair protein MutS, domain II"/>
    <property type="match status" value="1"/>
</dbReference>
<dbReference type="Gene3D" id="1.10.1420.10">
    <property type="match status" value="2"/>
</dbReference>
<dbReference type="PIRSF" id="PIRSF037677">
    <property type="entry name" value="DNA_mis_repair_Msh6"/>
    <property type="match status" value="1"/>
</dbReference>
<feature type="compositionally biased region" description="Basic residues" evidence="8">
    <location>
        <begin position="224"/>
        <end position="238"/>
    </location>
</feature>
<dbReference type="PROSITE" id="PS00486">
    <property type="entry name" value="DNA_MISMATCH_REPAIR_2"/>
    <property type="match status" value="1"/>
</dbReference>
<feature type="compositionally biased region" description="Basic and acidic residues" evidence="8">
    <location>
        <begin position="33"/>
        <end position="44"/>
    </location>
</feature>
<dbReference type="NCBIfam" id="NF003810">
    <property type="entry name" value="PRK05399.1"/>
    <property type="match status" value="1"/>
</dbReference>
<sequence length="1230" mass="138819">MPRKAFTSVMKDEIPVRGKRITRASSKPLSETSKTKEEINEVIKKPRIVATNGIKNKTRELKTDIDKTSKEQVKKTAKGSNKKTKTNTLERANCPGKSKTNKTKGKENIINQNKKRTRQDSEGDKSEDDENPEKLEPAKSNPIKKRRLIIPDFECSDGSEDEYKPDSDLSDEESDDNFAVGSESSLGEISESDFSDNNGSEEDNLPTKKASRNKTSNAKSSSLKSKRACATKSLRSKTAKVTTAQSKGLPIPETAVEKSASSITWPHLTWEFLQADHIMDKNKRRPDHPEYDPKTLYVPEEFFNKQTATMRQWWSLKSEHLDTLLCFKWGKFYELYHMDAVTAVNAVGLAIHKKDIAQAGFPEKAYCRFAGGLIEQGYKVARIEQTETSEAMNARVANEMKILNTKKVDKVVRREICQISTKGTRVFTQLDEPTRNPAASFLLSLYEKKDQRNSIIQYGVCFVDASIGHFYLGQFQDDQCNSRLLTLLAHSPPAQIVFERGNLSSATLKILEHLAPNVLKEGLLKENQFWTPPMVLKCLQEEEYFKNDEDSSFSWPDGLKSFITEDNSEKAVVSEGKELALTALGGCVYLLRRYKLDYQVLSQRNFHSYIPPDFTCDSKSTETRFAQNMVLDAMTINNLRILGNDGSLIDTLDTCCTPFGKRLLKEWICKPSCQKLVIKKRQNAIGQLLDNLDVIKKARSMFSELSDLERLLSKIHIQGNAAIKKNHPDGRAILCETQHYTKKAIKEFIEVLSEFEKILLIIDLFTKFNDRLIQECTHFQPAGDFPDYRELLKHFKDSFDHDEALESGIIIPKKGVDKDYDATVKIFDQIDKEVDDYVKAQKIYFKGSVKLVGSEGKRYQIEIAESLFKEADTERYKVMDAKKGKIRFYTTEAEELLERKIQAEELQDVALRDINRRIFGKFSKHYHEWSKAVHNIAVLDCLISLAEYARSNDTCIPEIYNDTDNIGSLIEIRDGRHPCIILDNYISNDTLMSTDGVASLIILTGPNMGGKSTLMRQVGLITVMAQIGCYVPAAECKLTLVDRIFTRLGANDDIMSGQSTFLVELKETAVILKHATKYSLVLLDELGRGTSTYDGTAIAASVVEALTKINCRTLFSTHYHSLVEDYRANNNVSLAHMACIVENENEDQACELSVTFLYKLTEGSSPKSYGFNAARLAGVPANIINRAHKLASKLEAEVNLRHAFTALCKLSDKTAFKPLIHKGIQILSKC</sequence>
<keyword evidence="7" id="KW-0175">Coiled coil</keyword>
<dbReference type="PANTHER" id="PTHR11361">
    <property type="entry name" value="DNA MISMATCH REPAIR PROTEIN MUTS FAMILY MEMBER"/>
    <property type="match status" value="1"/>
</dbReference>
<dbReference type="Gene3D" id="3.40.50.300">
    <property type="entry name" value="P-loop containing nucleotide triphosphate hydrolases"/>
    <property type="match status" value="1"/>
</dbReference>
<dbReference type="GO" id="GO:0006281">
    <property type="term" value="P:DNA repair"/>
    <property type="evidence" value="ECO:0007669"/>
    <property type="project" value="UniProtKB-KW"/>
</dbReference>
<dbReference type="InterPro" id="IPR017261">
    <property type="entry name" value="DNA_mismatch_repair_MutS/MSH"/>
</dbReference>
<reference evidence="10 11" key="1">
    <citation type="journal article" date="2024" name="bioRxiv">
        <title>A reference genome for Trichogramma kaykai: A tiny desert-dwelling parasitoid wasp with competing sex-ratio distorters.</title>
        <authorList>
            <person name="Culotta J."/>
            <person name="Lindsey A.R."/>
        </authorList>
    </citation>
    <scope>NUCLEOTIDE SEQUENCE [LARGE SCALE GENOMIC DNA]</scope>
    <source>
        <strain evidence="10 11">KSX58</strain>
    </source>
</reference>
<feature type="compositionally biased region" description="Polar residues" evidence="8">
    <location>
        <begin position="213"/>
        <end position="223"/>
    </location>
</feature>
<evidence type="ECO:0000256" key="3">
    <source>
        <dbReference type="ARBA" id="ARBA00022763"/>
    </source>
</evidence>
<dbReference type="Pfam" id="PF05188">
    <property type="entry name" value="MutS_II"/>
    <property type="match status" value="1"/>
</dbReference>
<feature type="compositionally biased region" description="Acidic residues" evidence="8">
    <location>
        <begin position="190"/>
        <end position="204"/>
    </location>
</feature>
<gene>
    <name evidence="10" type="ORF">TKK_008739</name>
</gene>
<keyword evidence="2 6" id="KW-0547">Nucleotide-binding</keyword>
<dbReference type="InterPro" id="IPR036678">
    <property type="entry name" value="MutS_con_dom_sf"/>
</dbReference>
<dbReference type="SMART" id="SM00533">
    <property type="entry name" value="MUTSd"/>
    <property type="match status" value="1"/>
</dbReference>
<evidence type="ECO:0000313" key="11">
    <source>
        <dbReference type="Proteomes" id="UP001627154"/>
    </source>
</evidence>
<dbReference type="Proteomes" id="UP001627154">
    <property type="component" value="Unassembled WGS sequence"/>
</dbReference>
<dbReference type="PANTHER" id="PTHR11361:SF148">
    <property type="entry name" value="DNA MISMATCH REPAIR PROTEIN MSH6"/>
    <property type="match status" value="1"/>
</dbReference>
<comment type="similarity">
    <text evidence="1 6">Belongs to the DNA mismatch repair MutS family.</text>
</comment>
<evidence type="ECO:0000256" key="5">
    <source>
        <dbReference type="ARBA" id="ARBA00023125"/>
    </source>
</evidence>
<keyword evidence="3 6" id="KW-0227">DNA damage</keyword>
<dbReference type="Gene3D" id="3.30.420.110">
    <property type="entry name" value="MutS, connector domain"/>
    <property type="match status" value="1"/>
</dbReference>
<dbReference type="Pfam" id="PF05192">
    <property type="entry name" value="MutS_III"/>
    <property type="match status" value="1"/>
</dbReference>
<dbReference type="InterPro" id="IPR016151">
    <property type="entry name" value="DNA_mismatch_repair_MutS_N"/>
</dbReference>